<keyword evidence="2 4" id="KW-0328">Glycosyltransferase</keyword>
<dbReference type="PROSITE" id="PS00375">
    <property type="entry name" value="UDPGT"/>
    <property type="match status" value="1"/>
</dbReference>
<proteinExistence type="inferred from homology"/>
<comment type="similarity">
    <text evidence="1 4">Belongs to the UDP-glycosyltransferase family.</text>
</comment>
<dbReference type="PANTHER" id="PTHR48046:SF1">
    <property type="entry name" value="GLYCOSYLTRANSFERASE-RELATED"/>
    <property type="match status" value="1"/>
</dbReference>
<evidence type="ECO:0000256" key="1">
    <source>
        <dbReference type="ARBA" id="ARBA00009995"/>
    </source>
</evidence>
<dbReference type="OrthoDB" id="5835829at2759"/>
<reference evidence="7 8" key="1">
    <citation type="journal article" date="2018" name="Mol. Plant">
        <title>The genome of Artemisia annua provides insight into the evolution of Asteraceae family and artemisinin biosynthesis.</title>
        <authorList>
            <person name="Shen Q."/>
            <person name="Zhang L."/>
            <person name="Liao Z."/>
            <person name="Wang S."/>
            <person name="Yan T."/>
            <person name="Shi P."/>
            <person name="Liu M."/>
            <person name="Fu X."/>
            <person name="Pan Q."/>
            <person name="Wang Y."/>
            <person name="Lv Z."/>
            <person name="Lu X."/>
            <person name="Zhang F."/>
            <person name="Jiang W."/>
            <person name="Ma Y."/>
            <person name="Chen M."/>
            <person name="Hao X."/>
            <person name="Li L."/>
            <person name="Tang Y."/>
            <person name="Lv G."/>
            <person name="Zhou Y."/>
            <person name="Sun X."/>
            <person name="Brodelius P.E."/>
            <person name="Rose J.K.C."/>
            <person name="Tang K."/>
        </authorList>
    </citation>
    <scope>NUCLEOTIDE SEQUENCE [LARGE SCALE GENOMIC DNA]</scope>
    <source>
        <strain evidence="8">cv. Huhao1</strain>
        <tissue evidence="7">Leaf</tissue>
    </source>
</reference>
<dbReference type="FunFam" id="3.40.50.2000:FF:000051">
    <property type="entry name" value="Glycosyltransferase"/>
    <property type="match status" value="1"/>
</dbReference>
<evidence type="ECO:0000256" key="4">
    <source>
        <dbReference type="RuleBase" id="RU003718"/>
    </source>
</evidence>
<dbReference type="EC" id="2.4.1.-" evidence="5"/>
<evidence type="ECO:0000256" key="2">
    <source>
        <dbReference type="ARBA" id="ARBA00022676"/>
    </source>
</evidence>
<comment type="caution">
    <text evidence="7">The sequence shown here is derived from an EMBL/GenBank/DDBJ whole genome shotgun (WGS) entry which is preliminary data.</text>
</comment>
<evidence type="ECO:0000256" key="3">
    <source>
        <dbReference type="ARBA" id="ARBA00022679"/>
    </source>
</evidence>
<keyword evidence="3 4" id="KW-0808">Transferase</keyword>
<dbReference type="SUPFAM" id="SSF53756">
    <property type="entry name" value="UDP-Glycosyltransferase/glycogen phosphorylase"/>
    <property type="match status" value="1"/>
</dbReference>
<organism evidence="7 8">
    <name type="scientific">Artemisia annua</name>
    <name type="common">Sweet wormwood</name>
    <dbReference type="NCBI Taxonomy" id="35608"/>
    <lineage>
        <taxon>Eukaryota</taxon>
        <taxon>Viridiplantae</taxon>
        <taxon>Streptophyta</taxon>
        <taxon>Embryophyta</taxon>
        <taxon>Tracheophyta</taxon>
        <taxon>Spermatophyta</taxon>
        <taxon>Magnoliopsida</taxon>
        <taxon>eudicotyledons</taxon>
        <taxon>Gunneridae</taxon>
        <taxon>Pentapetalae</taxon>
        <taxon>asterids</taxon>
        <taxon>campanulids</taxon>
        <taxon>Asterales</taxon>
        <taxon>Asteraceae</taxon>
        <taxon>Asteroideae</taxon>
        <taxon>Anthemideae</taxon>
        <taxon>Artemisiinae</taxon>
        <taxon>Artemisia</taxon>
    </lineage>
</organism>
<evidence type="ECO:0000256" key="6">
    <source>
        <dbReference type="SAM" id="MobiDB-lite"/>
    </source>
</evidence>
<keyword evidence="8" id="KW-1185">Reference proteome</keyword>
<accession>A0A2U1N8H2</accession>
<dbReference type="STRING" id="35608.A0A2U1N8H2"/>
<evidence type="ECO:0000256" key="5">
    <source>
        <dbReference type="RuleBase" id="RU362057"/>
    </source>
</evidence>
<sequence>MVSSPGIGHLSPALFLGQRLVTGHNVRVTILIVNTTNTSETQSQLISTYTADTNISVIEIPAADISSIVAPDAKVVTRLCVMMRETIPTIRTAISSMDPRPDVLMGDIFANESWAIAEELKIPKYVFVTGNAWFTGLFAYSPVLDKKVVGQYVDLSELVEIPGCKPVRPEELTDPMLDRDDEAYRVYLDQAVGMTLTDGILINTWEHLEPQTLDALRNNEILRSLINDKPVYSVGPINKKYEPVSSKNEVIEWLDKQPERSVIYVSFGSGGTIPAEQMKELAWGLEMSQQRFVWVVRPPSGQSSDGAFLKPGPDSRGPNDSGPPDYFPEGFLTRTQKVGFVVPSWAPQVEILSHTSVAGFLTHCGWNSTLESITSGVPMIAWPLYAEQFMNATMLVEDLKVAVRPEVMPTKKVVEREEIERMVRSLVEGEEGKTMTNNVRRLKASAEEAMSMNGSSYISTCRFIQDCWSRVNLAKKQ</sequence>
<evidence type="ECO:0000313" key="8">
    <source>
        <dbReference type="Proteomes" id="UP000245207"/>
    </source>
</evidence>
<dbReference type="GO" id="GO:0008194">
    <property type="term" value="F:UDP-glycosyltransferase activity"/>
    <property type="evidence" value="ECO:0007669"/>
    <property type="project" value="InterPro"/>
</dbReference>
<dbReference type="AlphaFoldDB" id="A0A2U1N8H2"/>
<dbReference type="Gene3D" id="3.40.50.2000">
    <property type="entry name" value="Glycogen Phosphorylase B"/>
    <property type="match status" value="2"/>
</dbReference>
<dbReference type="PANTHER" id="PTHR48046">
    <property type="entry name" value="UDP-GLYCOSYLTRANSFERASE 72E1"/>
    <property type="match status" value="1"/>
</dbReference>
<name>A0A2U1N8H2_ARTAN</name>
<dbReference type="Pfam" id="PF00201">
    <property type="entry name" value="UDPGT"/>
    <property type="match status" value="1"/>
</dbReference>
<dbReference type="Proteomes" id="UP000245207">
    <property type="component" value="Unassembled WGS sequence"/>
</dbReference>
<dbReference type="InterPro" id="IPR035595">
    <property type="entry name" value="UDP_glycos_trans_CS"/>
</dbReference>
<feature type="region of interest" description="Disordered" evidence="6">
    <location>
        <begin position="303"/>
        <end position="326"/>
    </location>
</feature>
<dbReference type="EMBL" id="PKPP01003361">
    <property type="protein sequence ID" value="PWA69794.1"/>
    <property type="molecule type" value="Genomic_DNA"/>
</dbReference>
<gene>
    <name evidence="7" type="ORF">CTI12_AA294890</name>
</gene>
<dbReference type="CDD" id="cd03784">
    <property type="entry name" value="GT1_Gtf-like"/>
    <property type="match status" value="1"/>
</dbReference>
<protein>
    <recommendedName>
        <fullName evidence="5">Glycosyltransferase</fullName>
        <ecNumber evidence="5">2.4.1.-</ecNumber>
    </recommendedName>
</protein>
<dbReference type="InterPro" id="IPR002213">
    <property type="entry name" value="UDP_glucos_trans"/>
</dbReference>
<evidence type="ECO:0000313" key="7">
    <source>
        <dbReference type="EMBL" id="PWA69794.1"/>
    </source>
</evidence>